<dbReference type="EMBL" id="ARXV01000017">
    <property type="protein sequence ID" value="KGD63501.1"/>
    <property type="molecule type" value="Genomic_DNA"/>
</dbReference>
<keyword evidence="3" id="KW-1185">Reference proteome</keyword>
<gene>
    <name evidence="2" type="ORF">Y5S_03310</name>
</gene>
<dbReference type="SUPFAM" id="SSF143422">
    <property type="entry name" value="Transposase IS200-like"/>
    <property type="match status" value="1"/>
</dbReference>
<sequence>MNTPHSPASSRLRKGRASIAGQIYLVTTTTQNRFRFFENFEAACSLCRTLHRLESLELVHNLSFVVMPDHLHWLFALGEKQDLSGVVSTAKSNSGRTLGGSIWQPGFHDRAIRKEEDVLPAARYLVANPLRAGLVRRVGDYPFWYAMWL</sequence>
<dbReference type="InterPro" id="IPR002686">
    <property type="entry name" value="Transposase_17"/>
</dbReference>
<organism evidence="2 3">
    <name type="scientific">Alcanivorax nanhaiticus</name>
    <dbReference type="NCBI Taxonomy" id="1177154"/>
    <lineage>
        <taxon>Bacteria</taxon>
        <taxon>Pseudomonadati</taxon>
        <taxon>Pseudomonadota</taxon>
        <taxon>Gammaproteobacteria</taxon>
        <taxon>Oceanospirillales</taxon>
        <taxon>Alcanivoracaceae</taxon>
        <taxon>Alcanivorax</taxon>
    </lineage>
</organism>
<dbReference type="OrthoDB" id="9794403at2"/>
<protein>
    <recommendedName>
        <fullName evidence="1">Transposase IS200-like domain-containing protein</fullName>
    </recommendedName>
</protein>
<dbReference type="eggNOG" id="COG1943">
    <property type="taxonomic scope" value="Bacteria"/>
</dbReference>
<dbReference type="Pfam" id="PF01797">
    <property type="entry name" value="Y1_Tnp"/>
    <property type="match status" value="1"/>
</dbReference>
<dbReference type="InterPro" id="IPR036515">
    <property type="entry name" value="Transposase_17_sf"/>
</dbReference>
<comment type="caution">
    <text evidence="2">The sequence shown here is derived from an EMBL/GenBank/DDBJ whole genome shotgun (WGS) entry which is preliminary data.</text>
</comment>
<evidence type="ECO:0000259" key="1">
    <source>
        <dbReference type="SMART" id="SM01321"/>
    </source>
</evidence>
<dbReference type="GO" id="GO:0006313">
    <property type="term" value="P:DNA transposition"/>
    <property type="evidence" value="ECO:0007669"/>
    <property type="project" value="InterPro"/>
</dbReference>
<reference evidence="2 3" key="1">
    <citation type="submission" date="2012-09" db="EMBL/GenBank/DDBJ databases">
        <title>Genome Sequence of alkane-degrading Bacterium Alcanivorax sp. 19-m-6.</title>
        <authorList>
            <person name="Lai Q."/>
            <person name="Shao Z."/>
        </authorList>
    </citation>
    <scope>NUCLEOTIDE SEQUENCE [LARGE SCALE GENOMIC DNA]</scope>
    <source>
        <strain evidence="2 3">19-m-6</strain>
    </source>
</reference>
<evidence type="ECO:0000313" key="3">
    <source>
        <dbReference type="Proteomes" id="UP000029444"/>
    </source>
</evidence>
<accession>A0A095SFX6</accession>
<feature type="domain" description="Transposase IS200-like" evidence="1">
    <location>
        <begin position="19"/>
        <end position="128"/>
    </location>
</feature>
<dbReference type="AlphaFoldDB" id="A0A095SFX6"/>
<dbReference type="SMART" id="SM01321">
    <property type="entry name" value="Y1_Tnp"/>
    <property type="match status" value="1"/>
</dbReference>
<dbReference type="NCBIfam" id="NF047646">
    <property type="entry name" value="REP_Tyr_transpos"/>
    <property type="match status" value="1"/>
</dbReference>
<name>A0A095SFX6_9GAMM</name>
<dbReference type="PANTHER" id="PTHR36966">
    <property type="entry name" value="REP-ASSOCIATED TYROSINE TRANSPOSASE"/>
    <property type="match status" value="1"/>
</dbReference>
<evidence type="ECO:0000313" key="2">
    <source>
        <dbReference type="EMBL" id="KGD63501.1"/>
    </source>
</evidence>
<dbReference type="InterPro" id="IPR052715">
    <property type="entry name" value="RAYT_transposase"/>
</dbReference>
<dbReference type="PANTHER" id="PTHR36966:SF1">
    <property type="entry name" value="REP-ASSOCIATED TYROSINE TRANSPOSASE"/>
    <property type="match status" value="1"/>
</dbReference>
<dbReference type="RefSeq" id="WP_035234620.1">
    <property type="nucleotide sequence ID" value="NZ_ARXV01000017.1"/>
</dbReference>
<dbReference type="Gene3D" id="3.30.70.1290">
    <property type="entry name" value="Transposase IS200-like"/>
    <property type="match status" value="1"/>
</dbReference>
<proteinExistence type="predicted"/>
<dbReference type="GO" id="GO:0043565">
    <property type="term" value="F:sequence-specific DNA binding"/>
    <property type="evidence" value="ECO:0007669"/>
    <property type="project" value="TreeGrafter"/>
</dbReference>
<dbReference type="GO" id="GO:0004803">
    <property type="term" value="F:transposase activity"/>
    <property type="evidence" value="ECO:0007669"/>
    <property type="project" value="InterPro"/>
</dbReference>
<dbReference type="STRING" id="1177154.Y5S_03310"/>
<dbReference type="Proteomes" id="UP000029444">
    <property type="component" value="Unassembled WGS sequence"/>
</dbReference>